<proteinExistence type="predicted"/>
<feature type="domain" description="HYR" evidence="2">
    <location>
        <begin position="397"/>
        <end position="479"/>
    </location>
</feature>
<accession>A0ABW7MUM7</accession>
<dbReference type="RefSeq" id="WP_395438643.1">
    <property type="nucleotide sequence ID" value="NZ_JBAWKC010000003.1"/>
</dbReference>
<dbReference type="InterPro" id="IPR003410">
    <property type="entry name" value="HYR_dom"/>
</dbReference>
<evidence type="ECO:0000313" key="4">
    <source>
        <dbReference type="Proteomes" id="UP001610104"/>
    </source>
</evidence>
<name>A0ABW7MUM7_9FLAO</name>
<feature type="domain" description="HYR" evidence="2">
    <location>
        <begin position="480"/>
        <end position="561"/>
    </location>
</feature>
<sequence length="835" mass="88362">MKTITLKTNLQRYLVLILFMCLGFSNLYSQDNSCITLANCPSDIAVCADTYAIPGDTSSPYGANVIWNTPDVSQTCSNNSTGGNFNMLFELNEQLLSQDCWNFNYISRVGTGGGYVKLFSGNDRDKDEKSKILTPYLILEDDTNVTIDLVYDQGNYNVQLFLDGGIDNLGNPYPNKALNTYTVTGAQSTYSWAVNFDPGNGAVTGITGIYKLRFVFTYIGDKPTNANTGDTIIAIEGFLNEDGCKAGIDFTVTGPNQGFYPVGVHNLQYIATYTAPDGSVITKSCSFTITVVGLEVTATGTDVSCSGETDGQIRVQGSGAINDGNSASTYKLFDSNDVKIGEFSYPLTTNPNTVYTFTPENTNNPIGAGTYTIEFDQVINGGATCQATTTVTIGTDPDTTPPVFSSCPTDISVNNDTGECGALVTWTQPIAGDNCEIASLTSNFNSGDTFPVGTTTVTYTATDGVGLTTYCSFDVIVTDNEAPTITCPDDIVVSNDADSCDAVVNYTTPVGTDNCPDANTVLTAGLASGSAFPIGTTLVTYQVTDAAGRTAQCSFNVIVNDTQDPIITCPGDVTANTSDDGEGNCSTTVLLGSPVANDNCVIKSIVAQVGGVDIDPTTFEFDLGETLVTWIVTDDSDRTASCDQTVTIIDDESPRFDAPPTVTITCNDDPDDLTLTGTVTRYNIDNCDSTPLDPVYSDSTAPGTCPIITVITRTWTIYDLTGNFHTHTQTINVVPDTLVISDVPNETVTAGTYSTQEDLDTAFAAWLNNFSVSGGCSPSGDFAEQYTAPALCGGSVDVVYNVTDLCQTGQDTATFTVTPADALVISDVQDLTVNA</sequence>
<comment type="caution">
    <text evidence="3">The sequence shown here is derived from an EMBL/GenBank/DDBJ whole genome shotgun (WGS) entry which is preliminary data.</text>
</comment>
<dbReference type="EMBL" id="JBAWKC010000003">
    <property type="protein sequence ID" value="MFH6769412.1"/>
    <property type="molecule type" value="Genomic_DNA"/>
</dbReference>
<evidence type="ECO:0000259" key="2">
    <source>
        <dbReference type="PROSITE" id="PS50825"/>
    </source>
</evidence>
<evidence type="ECO:0000313" key="3">
    <source>
        <dbReference type="EMBL" id="MFH6769412.1"/>
    </source>
</evidence>
<dbReference type="PANTHER" id="PTHR24273:SF32">
    <property type="entry name" value="HYALIN"/>
    <property type="match status" value="1"/>
</dbReference>
<dbReference type="Proteomes" id="UP001610104">
    <property type="component" value="Unassembled WGS sequence"/>
</dbReference>
<keyword evidence="4" id="KW-1185">Reference proteome</keyword>
<reference evidence="3 4" key="1">
    <citation type="submission" date="2024-02" db="EMBL/GenBank/DDBJ databases">
        <title>A Gaetbulibacter species isolated from tidal flats and genomic insights of their niches.</title>
        <authorList>
            <person name="Ye Y."/>
        </authorList>
    </citation>
    <scope>NUCLEOTIDE SEQUENCE [LARGE SCALE GENOMIC DNA]</scope>
    <source>
        <strain evidence="3 4">KEM-8</strain>
    </source>
</reference>
<keyword evidence="1" id="KW-0677">Repeat</keyword>
<gene>
    <name evidence="3" type="ORF">V8G56_11735</name>
</gene>
<dbReference type="Pfam" id="PF02494">
    <property type="entry name" value="HYR"/>
    <property type="match status" value="2"/>
</dbReference>
<feature type="non-terminal residue" evidence="3">
    <location>
        <position position="835"/>
    </location>
</feature>
<dbReference type="PROSITE" id="PS50825">
    <property type="entry name" value="HYR"/>
    <property type="match status" value="3"/>
</dbReference>
<protein>
    <submittedName>
        <fullName evidence="3">HYR domain-containing protein</fullName>
    </submittedName>
</protein>
<dbReference type="PANTHER" id="PTHR24273">
    <property type="entry name" value="FI04643P-RELATED"/>
    <property type="match status" value="1"/>
</dbReference>
<feature type="domain" description="HYR" evidence="2">
    <location>
        <begin position="562"/>
        <end position="650"/>
    </location>
</feature>
<organism evidence="3 4">
    <name type="scientific">Gaetbulibacter aquiaggeris</name>
    <dbReference type="NCBI Taxonomy" id="1735373"/>
    <lineage>
        <taxon>Bacteria</taxon>
        <taxon>Pseudomonadati</taxon>
        <taxon>Bacteroidota</taxon>
        <taxon>Flavobacteriia</taxon>
        <taxon>Flavobacteriales</taxon>
        <taxon>Flavobacteriaceae</taxon>
        <taxon>Gaetbulibacter</taxon>
    </lineage>
</organism>
<evidence type="ECO:0000256" key="1">
    <source>
        <dbReference type="ARBA" id="ARBA00022737"/>
    </source>
</evidence>